<evidence type="ECO:0000313" key="2">
    <source>
        <dbReference type="EMBL" id="PAV05821.1"/>
    </source>
</evidence>
<protein>
    <recommendedName>
        <fullName evidence="1">Dinitrogenase iron-molybdenum cofactor biosynthesis domain-containing protein</fullName>
    </recommendedName>
</protein>
<accession>A0A2A2H8P3</accession>
<dbReference type="EMBL" id="LMVM01000001">
    <property type="protein sequence ID" value="PAV05821.1"/>
    <property type="molecule type" value="Genomic_DNA"/>
</dbReference>
<gene>
    <name evidence="2" type="ORF">ASJ80_13210</name>
</gene>
<dbReference type="CDD" id="cd00851">
    <property type="entry name" value="MTH1175"/>
    <property type="match status" value="1"/>
</dbReference>
<evidence type="ECO:0000313" key="3">
    <source>
        <dbReference type="Proteomes" id="UP000217784"/>
    </source>
</evidence>
<feature type="domain" description="Dinitrogenase iron-molybdenum cofactor biosynthesis" evidence="1">
    <location>
        <begin position="13"/>
        <end position="103"/>
    </location>
</feature>
<name>A0A2A2H8P3_METBR</name>
<comment type="caution">
    <text evidence="2">The sequence shown here is derived from an EMBL/GenBank/DDBJ whole genome shotgun (WGS) entry which is preliminary data.</text>
</comment>
<dbReference type="SUPFAM" id="SSF53146">
    <property type="entry name" value="Nitrogenase accessory factor-like"/>
    <property type="match status" value="1"/>
</dbReference>
<dbReference type="Pfam" id="PF02579">
    <property type="entry name" value="Nitro_FeMo-Co"/>
    <property type="match status" value="1"/>
</dbReference>
<dbReference type="InterPro" id="IPR036105">
    <property type="entry name" value="DiNase_FeMo-co_biosyn_sf"/>
</dbReference>
<dbReference type="RefSeq" id="WP_069581954.1">
    <property type="nucleotide sequence ID" value="NZ_LMVM01000001.1"/>
</dbReference>
<dbReference type="Gene3D" id="3.30.420.130">
    <property type="entry name" value="Dinitrogenase iron-molybdenum cofactor biosynthesis domain"/>
    <property type="match status" value="1"/>
</dbReference>
<dbReference type="InterPro" id="IPR003731">
    <property type="entry name" value="Di-Nase_FeMo-co_biosynth"/>
</dbReference>
<dbReference type="AlphaFoldDB" id="A0A2A2H8P3"/>
<organism evidence="2 3">
    <name type="scientific">Methanobacterium bryantii</name>
    <dbReference type="NCBI Taxonomy" id="2161"/>
    <lineage>
        <taxon>Archaea</taxon>
        <taxon>Methanobacteriati</taxon>
        <taxon>Methanobacteriota</taxon>
        <taxon>Methanomada group</taxon>
        <taxon>Methanobacteria</taxon>
        <taxon>Methanobacteriales</taxon>
        <taxon>Methanobacteriaceae</taxon>
        <taxon>Methanobacterium</taxon>
    </lineage>
</organism>
<dbReference type="OrthoDB" id="25911at2157"/>
<keyword evidence="3" id="KW-1185">Reference proteome</keyword>
<dbReference type="Proteomes" id="UP000217784">
    <property type="component" value="Unassembled WGS sequence"/>
</dbReference>
<dbReference type="InterPro" id="IPR033913">
    <property type="entry name" value="MTH1175_dom"/>
</dbReference>
<sequence>MKVAITSTGLSLESNISNVFGRSPNFIIADLENGEIENVLPIENPAKNERGAGNLAAQFMVDQGVEALIIGELGNVAFGILRNAGIKIYKISPRSVGKNLKYFMEGKLGEISSASSGIPSAIDKRPRRRDKI</sequence>
<evidence type="ECO:0000259" key="1">
    <source>
        <dbReference type="Pfam" id="PF02579"/>
    </source>
</evidence>
<dbReference type="PANTHER" id="PTHR33937:SF2">
    <property type="entry name" value="DINITROGENASE IRON-MOLYBDENUM COFACTOR BIOSYNTHESIS DOMAIN-CONTAINING PROTEIN"/>
    <property type="match status" value="1"/>
</dbReference>
<dbReference type="PANTHER" id="PTHR33937">
    <property type="entry name" value="IRON-MOLYBDENUM PROTEIN-RELATED-RELATED"/>
    <property type="match status" value="1"/>
</dbReference>
<reference evidence="2 3" key="1">
    <citation type="journal article" date="2017" name="BMC Genomics">
        <title>Genomic analysis of methanogenic archaea reveals a shift towards energy conservation.</title>
        <authorList>
            <person name="Gilmore S.P."/>
            <person name="Henske J.K."/>
            <person name="Sexton J.A."/>
            <person name="Solomon K.V."/>
            <person name="Seppala S."/>
            <person name="Yoo J.I."/>
            <person name="Huyett L.M."/>
            <person name="Pressman A."/>
            <person name="Cogan J.Z."/>
            <person name="Kivenson V."/>
            <person name="Peng X."/>
            <person name="Tan Y."/>
            <person name="Valentine D.L."/>
            <person name="O'Malley M.A."/>
        </authorList>
    </citation>
    <scope>NUCLEOTIDE SEQUENCE [LARGE SCALE GENOMIC DNA]</scope>
    <source>
        <strain evidence="2 3">M.o.H.</strain>
    </source>
</reference>
<proteinExistence type="predicted"/>
<dbReference type="InterPro" id="IPR051840">
    <property type="entry name" value="NifX/NifY_domain"/>
</dbReference>